<keyword evidence="2 4" id="KW-0195">Cyclin</keyword>
<evidence type="ECO:0000256" key="5">
    <source>
        <dbReference type="SAM" id="MobiDB-lite"/>
    </source>
</evidence>
<dbReference type="Gene3D" id="1.10.472.10">
    <property type="entry name" value="Cyclin-like"/>
    <property type="match status" value="2"/>
</dbReference>
<evidence type="ECO:0000256" key="3">
    <source>
        <dbReference type="ARBA" id="ARBA00023306"/>
    </source>
</evidence>
<dbReference type="Proteomes" id="UP001497444">
    <property type="component" value="Chromosome 7"/>
</dbReference>
<evidence type="ECO:0000256" key="4">
    <source>
        <dbReference type="RuleBase" id="RU000383"/>
    </source>
</evidence>
<keyword evidence="1" id="KW-0132">Cell division</keyword>
<evidence type="ECO:0000256" key="2">
    <source>
        <dbReference type="ARBA" id="ARBA00023127"/>
    </source>
</evidence>
<dbReference type="PANTHER" id="PTHR10177">
    <property type="entry name" value="CYCLINS"/>
    <property type="match status" value="1"/>
</dbReference>
<keyword evidence="3" id="KW-0131">Cell cycle</keyword>
<protein>
    <recommendedName>
        <fullName evidence="6">Cyclin-like domain-containing protein</fullName>
    </recommendedName>
</protein>
<name>A0ABP0XBJ2_9BRYO</name>
<gene>
    <name evidence="7" type="ORF">CSSPJE1EN1_LOCUS21965</name>
</gene>
<accession>A0ABP0XBJ2</accession>
<dbReference type="InterPro" id="IPR013763">
    <property type="entry name" value="Cyclin-like_dom"/>
</dbReference>
<dbReference type="InterPro" id="IPR048258">
    <property type="entry name" value="Cyclins_cyclin-box"/>
</dbReference>
<reference evidence="7" key="1">
    <citation type="submission" date="2024-02" db="EMBL/GenBank/DDBJ databases">
        <authorList>
            <consortium name="ELIXIR-Norway"/>
            <consortium name="Elixir Norway"/>
        </authorList>
    </citation>
    <scope>NUCLEOTIDE SEQUENCE</scope>
</reference>
<feature type="region of interest" description="Disordered" evidence="5">
    <location>
        <begin position="1"/>
        <end position="47"/>
    </location>
</feature>
<comment type="similarity">
    <text evidence="4">Belongs to the cyclin family.</text>
</comment>
<dbReference type="EMBL" id="OZ020102">
    <property type="protein sequence ID" value="CAK9276487.1"/>
    <property type="molecule type" value="Genomic_DNA"/>
</dbReference>
<dbReference type="InterPro" id="IPR039361">
    <property type="entry name" value="Cyclin"/>
</dbReference>
<dbReference type="SUPFAM" id="SSF47954">
    <property type="entry name" value="Cyclin-like"/>
    <property type="match status" value="1"/>
</dbReference>
<feature type="domain" description="Cyclin-like" evidence="6">
    <location>
        <begin position="274"/>
        <end position="362"/>
    </location>
</feature>
<proteinExistence type="inferred from homology"/>
<keyword evidence="8" id="KW-1185">Reference proteome</keyword>
<organism evidence="7 8">
    <name type="scientific">Sphagnum jensenii</name>
    <dbReference type="NCBI Taxonomy" id="128206"/>
    <lineage>
        <taxon>Eukaryota</taxon>
        <taxon>Viridiplantae</taxon>
        <taxon>Streptophyta</taxon>
        <taxon>Embryophyta</taxon>
        <taxon>Bryophyta</taxon>
        <taxon>Sphagnophytina</taxon>
        <taxon>Sphagnopsida</taxon>
        <taxon>Sphagnales</taxon>
        <taxon>Sphagnaceae</taxon>
        <taxon>Sphagnum</taxon>
    </lineage>
</organism>
<evidence type="ECO:0000256" key="1">
    <source>
        <dbReference type="ARBA" id="ARBA00022618"/>
    </source>
</evidence>
<evidence type="ECO:0000313" key="7">
    <source>
        <dbReference type="EMBL" id="CAK9276487.1"/>
    </source>
</evidence>
<dbReference type="Pfam" id="PF00134">
    <property type="entry name" value="Cyclin_N"/>
    <property type="match status" value="1"/>
</dbReference>
<feature type="compositionally biased region" description="Basic residues" evidence="5">
    <location>
        <begin position="9"/>
        <end position="22"/>
    </location>
</feature>
<evidence type="ECO:0000313" key="8">
    <source>
        <dbReference type="Proteomes" id="UP001497444"/>
    </source>
</evidence>
<sequence length="489" mass="54973">MCVRDPIIRRKGQKAPARKSHVMKAEKEWNTDCYSNKSSSSSSSRKRQIMSLLKEKETTTRIEKDAADNKRMQLEMKKNAADSSSSAMLIVTRDLMCADVVVEEQQIHIHQIQKNCCNNNEKEEERTEEDQSAVLLRDLMCGEVLQSPTEIYNGSTESLRFCTTMLPFDDYTKTRANSTSSRCSSILLSGQQQHQDEEGERLLDPVKNQVRENFEEAMGVLLEREGLIYYKLSTVYLQSLKASCKTAAAAATEDSSSCGSTESSLSSTRRRSVNWIFKLVRFLKMSTMTAAHAVAFMDRFLSQRVFLAEMESEMQLAATACLWIAAKMQDNCPALLSSLQDVAVIASVEEQRIWDMEAVVLHDLEWRMVAVTVSDFVGNMVAHLEVSCSLPLHLVPKAIHRADLIIHAILPEVEFLDYEPSVVGICVMQCLLDEIVPIQAASHMAFMRRALAVDMVAVQQCYHLLVDMVVDPLSACSLPSPNRVLDHRS</sequence>
<dbReference type="SMART" id="SM00385">
    <property type="entry name" value="CYCLIN"/>
    <property type="match status" value="1"/>
</dbReference>
<dbReference type="InterPro" id="IPR036915">
    <property type="entry name" value="Cyclin-like_sf"/>
</dbReference>
<evidence type="ECO:0000259" key="6">
    <source>
        <dbReference type="SMART" id="SM00385"/>
    </source>
</evidence>
<dbReference type="PROSITE" id="PS00292">
    <property type="entry name" value="CYCLINS"/>
    <property type="match status" value="1"/>
</dbReference>
<dbReference type="InterPro" id="IPR006671">
    <property type="entry name" value="Cyclin_N"/>
</dbReference>